<feature type="binding site" evidence="10">
    <location>
        <position position="86"/>
    </location>
    <ligand>
        <name>(6S)-5-formyl-5,6,7,8-tetrahydrofolate</name>
        <dbReference type="ChEBI" id="CHEBI:57457"/>
    </ligand>
</feature>
<organism evidence="13 14">
    <name type="scientific">Candidatus Johnevansia muelleri</name>
    <dbReference type="NCBI Taxonomy" id="1495769"/>
    <lineage>
        <taxon>Bacteria</taxon>
        <taxon>Pseudomonadati</taxon>
        <taxon>Pseudomonadota</taxon>
        <taxon>Gammaproteobacteria</taxon>
        <taxon>Candidatus Johnevansiales</taxon>
        <taxon>Candidatus Johnevansiaceae</taxon>
        <taxon>Candidatus Johnevansia</taxon>
    </lineage>
</organism>
<keyword evidence="2 10" id="KW-0963">Cytoplasm</keyword>
<comment type="caution">
    <text evidence="10">Lacks conserved residue(s) required for the propagation of feature annotation.</text>
</comment>
<dbReference type="HOGENOM" id="CLU_019624_4_1_6"/>
<feature type="binding site" evidence="10">
    <location>
        <position position="249"/>
    </location>
    <ligand>
        <name>K(+)</name>
        <dbReference type="ChEBI" id="CHEBI:29103"/>
    </ligand>
</feature>
<dbReference type="InterPro" id="IPR018948">
    <property type="entry name" value="GTP-bd_TrmE_N"/>
</dbReference>
<evidence type="ECO:0000256" key="10">
    <source>
        <dbReference type="HAMAP-Rule" id="MF_00379"/>
    </source>
</evidence>
<dbReference type="PATRIC" id="fig|1495769.3.peg.215"/>
<keyword evidence="14" id="KW-1185">Reference proteome</keyword>
<feature type="domain" description="TrmE-type G" evidence="12">
    <location>
        <begin position="220"/>
        <end position="382"/>
    </location>
</feature>
<comment type="subunit">
    <text evidence="10">Homodimer. Heterotetramer of two MnmE and two MnmG subunits.</text>
</comment>
<feature type="binding site" evidence="10">
    <location>
        <position position="125"/>
    </location>
    <ligand>
        <name>(6S)-5-formyl-5,6,7,8-tetrahydrofolate</name>
        <dbReference type="ChEBI" id="CHEBI:57457"/>
    </ligand>
</feature>
<dbReference type="Gene3D" id="1.20.120.430">
    <property type="entry name" value="tRNA modification GTPase MnmE domain 2"/>
    <property type="match status" value="1"/>
</dbReference>
<keyword evidence="3 10" id="KW-0819">tRNA processing</keyword>
<dbReference type="FunFam" id="3.40.50.300:FF:001376">
    <property type="entry name" value="tRNA modification GTPase MnmE"/>
    <property type="match status" value="1"/>
</dbReference>
<evidence type="ECO:0000256" key="7">
    <source>
        <dbReference type="ARBA" id="ARBA00022842"/>
    </source>
</evidence>
<feature type="binding site" evidence="10">
    <location>
        <position position="29"/>
    </location>
    <ligand>
        <name>(6S)-5-formyl-5,6,7,8-tetrahydrofolate</name>
        <dbReference type="ChEBI" id="CHEBI:57457"/>
    </ligand>
</feature>
<feature type="binding site" evidence="10">
    <location>
        <position position="254"/>
    </location>
    <ligand>
        <name>K(+)</name>
        <dbReference type="ChEBI" id="CHEBI:29103"/>
    </ligand>
</feature>
<gene>
    <name evidence="10 13" type="primary">mnmE</name>
    <name evidence="10" type="synonym">trmE</name>
    <name evidence="13" type="ORF">CEM_233</name>
</gene>
<protein>
    <recommendedName>
        <fullName evidence="10">tRNA modification GTPase MnmE</fullName>
        <ecNumber evidence="10">3.6.-.-</ecNumber>
    </recommendedName>
</protein>
<dbReference type="NCBIfam" id="TIGR00231">
    <property type="entry name" value="small_GTP"/>
    <property type="match status" value="1"/>
</dbReference>
<dbReference type="GO" id="GO:0005829">
    <property type="term" value="C:cytosol"/>
    <property type="evidence" value="ECO:0007669"/>
    <property type="project" value="TreeGrafter"/>
</dbReference>
<dbReference type="InterPro" id="IPR027266">
    <property type="entry name" value="TrmE/GcvT-like"/>
</dbReference>
<feature type="binding site" evidence="10">
    <location>
        <begin position="274"/>
        <end position="277"/>
    </location>
    <ligand>
        <name>GTP</name>
        <dbReference type="ChEBI" id="CHEBI:37565"/>
    </ligand>
</feature>
<feature type="binding site" evidence="10">
    <location>
        <position position="255"/>
    </location>
    <ligand>
        <name>Mg(2+)</name>
        <dbReference type="ChEBI" id="CHEBI:18420"/>
    </ligand>
</feature>
<name>A0A078KEA8_9GAMM</name>
<dbReference type="GO" id="GO:0002098">
    <property type="term" value="P:tRNA wobble uridine modification"/>
    <property type="evidence" value="ECO:0007669"/>
    <property type="project" value="TreeGrafter"/>
</dbReference>
<dbReference type="Gene3D" id="3.40.50.300">
    <property type="entry name" value="P-loop containing nucleotide triphosphate hydrolases"/>
    <property type="match status" value="1"/>
</dbReference>
<evidence type="ECO:0000256" key="9">
    <source>
        <dbReference type="ARBA" id="ARBA00023134"/>
    </source>
</evidence>
<dbReference type="InterPro" id="IPR031168">
    <property type="entry name" value="G_TrmE"/>
</dbReference>
<proteinExistence type="inferred from homology"/>
<dbReference type="Pfam" id="PF10396">
    <property type="entry name" value="TrmE_N"/>
    <property type="match status" value="1"/>
</dbReference>
<dbReference type="STRING" id="1495769.CEM_233"/>
<dbReference type="PROSITE" id="PS51709">
    <property type="entry name" value="G_TRME"/>
    <property type="match status" value="1"/>
</dbReference>
<dbReference type="CDD" id="cd04164">
    <property type="entry name" value="trmE"/>
    <property type="match status" value="1"/>
</dbReference>
<evidence type="ECO:0000256" key="2">
    <source>
        <dbReference type="ARBA" id="ARBA00022490"/>
    </source>
</evidence>
<evidence type="ECO:0000256" key="5">
    <source>
        <dbReference type="ARBA" id="ARBA00022741"/>
    </source>
</evidence>
<dbReference type="KEGG" id="eme:CEM_233"/>
<comment type="similarity">
    <text evidence="1 10 11">Belongs to the TRAFAC class TrmE-Era-EngA-EngB-Septin-like GTPase superfamily. TrmE GTPase family.</text>
</comment>
<keyword evidence="6 10" id="KW-0378">Hydrolase</keyword>
<comment type="function">
    <text evidence="10">Exhibits a very high intrinsic GTPase hydrolysis rate. Involved in the addition of a carboxymethylaminomethyl (cmnm) group at the wobble position (U34) of certain tRNAs, forming tRNA-cmnm(5)s(2)U34.</text>
</comment>
<dbReference type="CDD" id="cd14858">
    <property type="entry name" value="TrmE_N"/>
    <property type="match status" value="1"/>
</dbReference>
<dbReference type="EMBL" id="LM655252">
    <property type="protein sequence ID" value="CDZ16493.1"/>
    <property type="molecule type" value="Genomic_DNA"/>
</dbReference>
<dbReference type="InterPro" id="IPR025867">
    <property type="entry name" value="MnmE_helical"/>
</dbReference>
<evidence type="ECO:0000256" key="4">
    <source>
        <dbReference type="ARBA" id="ARBA00022723"/>
    </source>
</evidence>
<dbReference type="PANTHER" id="PTHR42714">
    <property type="entry name" value="TRNA MODIFICATION GTPASE GTPBP3"/>
    <property type="match status" value="1"/>
</dbReference>
<dbReference type="Pfam" id="PF01926">
    <property type="entry name" value="MMR_HSR1"/>
    <property type="match status" value="1"/>
</dbReference>
<dbReference type="GO" id="GO:0005525">
    <property type="term" value="F:GTP binding"/>
    <property type="evidence" value="ECO:0007669"/>
    <property type="project" value="UniProtKB-UniRule"/>
</dbReference>
<dbReference type="Gene3D" id="3.30.1360.120">
    <property type="entry name" value="Probable tRNA modification gtpase trme, domain 1"/>
    <property type="match status" value="1"/>
</dbReference>
<dbReference type="GO" id="GO:0003924">
    <property type="term" value="F:GTPase activity"/>
    <property type="evidence" value="ECO:0007669"/>
    <property type="project" value="UniProtKB-UniRule"/>
</dbReference>
<dbReference type="InterPro" id="IPR006073">
    <property type="entry name" value="GTP-bd"/>
</dbReference>
<evidence type="ECO:0000259" key="12">
    <source>
        <dbReference type="PROSITE" id="PS51709"/>
    </source>
</evidence>
<dbReference type="OrthoDB" id="9805918at2"/>
<dbReference type="PRINTS" id="PR00326">
    <property type="entry name" value="GTP1OBG"/>
</dbReference>
<dbReference type="AlphaFoldDB" id="A0A078KEA8"/>
<dbReference type="HAMAP" id="MF_00379">
    <property type="entry name" value="GTPase_MnmE"/>
    <property type="match status" value="1"/>
</dbReference>
<sequence length="456" mass="51374">MYHKLFTKIKDTITAQSTPSGRGGIGIVRVSGNKVKSIAKGILGFQPKPRYAHYGSFIGNKYEIIDEGIALFFLKPHSLTGEDILEIQSHGGPIIIDYIIERTINLGARLARPGEFLERAFINNKIDLIKAEGINDLIEANSRIAAQNAIYCIQGNLSNILNTLIKEFIKLRINLEYAINFPDENIDFLKYNIFKKFSFLKKNLSNLLNKSTQNLKIREGINVVIIGQPNVGKSSLLNALTEKESAIVTDIAGTTRDVIHEYIYIHGIQINLIDTAGLCETLNTVEKIGIKRAWTEIKKADHILLVIDASKAININLNHPSIKILLNLPDLNKITIIYNKIDLINPQINEYLSSSIPTIIPLSTKNGVGIEKLKIHLKKIMKLNTIYGKFYTNRRHINVIENALKILEKNKIKKIDYIELLAEDLRYAQNIISTITGEFTSENLLNEIFNNFCIGK</sequence>
<reference evidence="14" key="1">
    <citation type="submission" date="2014-07" db="EMBL/GenBank/DDBJ databases">
        <authorList>
            <person name="Santos-Garcia D."/>
        </authorList>
    </citation>
    <scope>NUCLEOTIDE SEQUENCE [LARGE SCALE GENOMIC DNA]</scope>
</reference>
<evidence type="ECO:0000256" key="8">
    <source>
        <dbReference type="ARBA" id="ARBA00022958"/>
    </source>
</evidence>
<keyword evidence="9 10" id="KW-0342">GTP-binding</keyword>
<feature type="binding site" evidence="10">
    <location>
        <position position="456"/>
    </location>
    <ligand>
        <name>(6S)-5-formyl-5,6,7,8-tetrahydrofolate</name>
        <dbReference type="ChEBI" id="CHEBI:57457"/>
    </ligand>
</feature>
<keyword evidence="4 10" id="KW-0479">Metal-binding</keyword>
<feature type="binding site" evidence="10">
    <location>
        <position position="251"/>
    </location>
    <ligand>
        <name>K(+)</name>
        <dbReference type="ChEBI" id="CHEBI:29103"/>
    </ligand>
</feature>
<dbReference type="Proteomes" id="UP000032420">
    <property type="component" value="Chromosome I"/>
</dbReference>
<comment type="subcellular location">
    <subcellularLocation>
        <location evidence="10">Cytoplasm</location>
    </subcellularLocation>
</comment>
<dbReference type="EC" id="3.6.-.-" evidence="10"/>
<dbReference type="GO" id="GO:0046872">
    <property type="term" value="F:metal ion binding"/>
    <property type="evidence" value="ECO:0007669"/>
    <property type="project" value="UniProtKB-KW"/>
</dbReference>
<keyword evidence="8 10" id="KW-0630">Potassium</keyword>
<keyword evidence="7 10" id="KW-0460">Magnesium</keyword>
<feature type="binding site" evidence="10">
    <location>
        <position position="230"/>
    </location>
    <ligand>
        <name>K(+)</name>
        <dbReference type="ChEBI" id="CHEBI:29103"/>
    </ligand>
</feature>
<accession>A0A078KEA8</accession>
<dbReference type="InterPro" id="IPR004520">
    <property type="entry name" value="GTPase_MnmE"/>
</dbReference>
<dbReference type="GO" id="GO:0030488">
    <property type="term" value="P:tRNA methylation"/>
    <property type="evidence" value="ECO:0007669"/>
    <property type="project" value="TreeGrafter"/>
</dbReference>
<feature type="binding site" evidence="10">
    <location>
        <begin position="230"/>
        <end position="235"/>
    </location>
    <ligand>
        <name>GTP</name>
        <dbReference type="ChEBI" id="CHEBI:37565"/>
    </ligand>
</feature>
<dbReference type="SUPFAM" id="SSF52540">
    <property type="entry name" value="P-loop containing nucleoside triphosphate hydrolases"/>
    <property type="match status" value="1"/>
</dbReference>
<evidence type="ECO:0000256" key="6">
    <source>
        <dbReference type="ARBA" id="ARBA00022801"/>
    </source>
</evidence>
<dbReference type="PANTHER" id="PTHR42714:SF2">
    <property type="entry name" value="TRNA MODIFICATION GTPASE GTPBP3, MITOCHONDRIAL"/>
    <property type="match status" value="1"/>
</dbReference>
<dbReference type="NCBIfam" id="NF003661">
    <property type="entry name" value="PRK05291.1-3"/>
    <property type="match status" value="1"/>
</dbReference>
<feature type="binding site" evidence="10">
    <location>
        <position position="234"/>
    </location>
    <ligand>
        <name>Mg(2+)</name>
        <dbReference type="ChEBI" id="CHEBI:18420"/>
    </ligand>
</feature>
<evidence type="ECO:0000256" key="11">
    <source>
        <dbReference type="RuleBase" id="RU003313"/>
    </source>
</evidence>
<feature type="binding site" evidence="10">
    <location>
        <begin position="249"/>
        <end position="255"/>
    </location>
    <ligand>
        <name>GTP</name>
        <dbReference type="ChEBI" id="CHEBI:37565"/>
    </ligand>
</feature>
<dbReference type="InterPro" id="IPR027368">
    <property type="entry name" value="MnmE_dom2"/>
</dbReference>
<evidence type="ECO:0000313" key="13">
    <source>
        <dbReference type="EMBL" id="CDZ16493.1"/>
    </source>
</evidence>
<keyword evidence="5 10" id="KW-0547">Nucleotide-binding</keyword>
<evidence type="ECO:0000256" key="3">
    <source>
        <dbReference type="ARBA" id="ARBA00022694"/>
    </source>
</evidence>
<dbReference type="NCBIfam" id="TIGR00450">
    <property type="entry name" value="mnmE_trmE_thdF"/>
    <property type="match status" value="1"/>
</dbReference>
<evidence type="ECO:0000256" key="1">
    <source>
        <dbReference type="ARBA" id="ARBA00011043"/>
    </source>
</evidence>
<dbReference type="Pfam" id="PF12631">
    <property type="entry name" value="MnmE_helical"/>
    <property type="match status" value="1"/>
</dbReference>
<dbReference type="InterPro" id="IPR005225">
    <property type="entry name" value="Small_GTP-bd"/>
</dbReference>
<dbReference type="InterPro" id="IPR027417">
    <property type="entry name" value="P-loop_NTPase"/>
</dbReference>
<comment type="cofactor">
    <cofactor evidence="10">
        <name>K(+)</name>
        <dbReference type="ChEBI" id="CHEBI:29103"/>
    </cofactor>
    <text evidence="10">Binds 1 potassium ion per subunit.</text>
</comment>
<evidence type="ECO:0000313" key="14">
    <source>
        <dbReference type="Proteomes" id="UP000032420"/>
    </source>
</evidence>